<keyword evidence="2" id="KW-1185">Reference proteome</keyword>
<dbReference type="GeneID" id="25313602"/>
<name>A0A0F4Z2I0_RASE3</name>
<dbReference type="Proteomes" id="UP000053958">
    <property type="component" value="Unassembled WGS sequence"/>
</dbReference>
<protein>
    <submittedName>
        <fullName evidence="1">Uncharacterized protein</fullName>
    </submittedName>
</protein>
<evidence type="ECO:0000313" key="1">
    <source>
        <dbReference type="EMBL" id="KKA24702.1"/>
    </source>
</evidence>
<gene>
    <name evidence="1" type="ORF">T310_1251</name>
</gene>
<dbReference type="STRING" id="1408163.A0A0F4Z2I0"/>
<reference evidence="1 2" key="1">
    <citation type="submission" date="2015-04" db="EMBL/GenBank/DDBJ databases">
        <authorList>
            <person name="Heijne W.H."/>
            <person name="Fedorova N.D."/>
            <person name="Nierman W.C."/>
            <person name="Vollebregt A.W."/>
            <person name="Zhao Z."/>
            <person name="Wu L."/>
            <person name="Kumar M."/>
            <person name="Stam H."/>
            <person name="van den Berg M.A."/>
            <person name="Pel H.J."/>
        </authorList>
    </citation>
    <scope>NUCLEOTIDE SEQUENCE [LARGE SCALE GENOMIC DNA]</scope>
    <source>
        <strain evidence="1 2">CBS 393.64</strain>
    </source>
</reference>
<dbReference type="RefSeq" id="XP_013331314.1">
    <property type="nucleotide sequence ID" value="XM_013475860.1"/>
</dbReference>
<organism evidence="1 2">
    <name type="scientific">Rasamsonia emersonii (strain ATCC 16479 / CBS 393.64 / IMI 116815)</name>
    <dbReference type="NCBI Taxonomy" id="1408163"/>
    <lineage>
        <taxon>Eukaryota</taxon>
        <taxon>Fungi</taxon>
        <taxon>Dikarya</taxon>
        <taxon>Ascomycota</taxon>
        <taxon>Pezizomycotina</taxon>
        <taxon>Eurotiomycetes</taxon>
        <taxon>Eurotiomycetidae</taxon>
        <taxon>Eurotiales</taxon>
        <taxon>Trichocomaceae</taxon>
        <taxon>Rasamsonia</taxon>
    </lineage>
</organism>
<dbReference type="EMBL" id="LASV01000050">
    <property type="protein sequence ID" value="KKA24702.1"/>
    <property type="molecule type" value="Genomic_DNA"/>
</dbReference>
<evidence type="ECO:0000313" key="2">
    <source>
        <dbReference type="Proteomes" id="UP000053958"/>
    </source>
</evidence>
<proteinExistence type="predicted"/>
<dbReference type="OrthoDB" id="10250730at2759"/>
<comment type="caution">
    <text evidence="1">The sequence shown here is derived from an EMBL/GenBank/DDBJ whole genome shotgun (WGS) entry which is preliminary data.</text>
</comment>
<dbReference type="AlphaFoldDB" id="A0A0F4Z2I0"/>
<accession>A0A0F4Z2I0</accession>
<sequence>MCEDRNHGTGKVDKNTVVPLPEGDACVRLHLLDGGSFTASESRMHANVAETSFQLIEKIILPECKKFMLDVTNAGGQKVSILDQIQRHGGPGDVASVIFRELFDGIHDVACWTNPDGHEASFQEDIPAANDTIGSIMYMEQKFRAHIAFAHNISLIRKGEDKVLLLLSMLDSDMERLVRNEILAEKCN</sequence>